<keyword evidence="2" id="KW-0812">Transmembrane</keyword>
<accession>A0A285QXK9</accession>
<evidence type="ECO:0000256" key="2">
    <source>
        <dbReference type="SAM" id="Phobius"/>
    </source>
</evidence>
<reference evidence="3 4" key="1">
    <citation type="submission" date="2017-07" db="EMBL/GenBank/DDBJ databases">
        <authorList>
            <person name="Sun Z.S."/>
            <person name="Albrecht U."/>
            <person name="Echele G."/>
            <person name="Lee C.C."/>
        </authorList>
    </citation>
    <scope>NUCLEOTIDE SEQUENCE [LARGE SCALE GENOMIC DNA]</scope>
    <source>
        <strain evidence="3 4">CGMCC 1.12672</strain>
    </source>
</reference>
<evidence type="ECO:0000256" key="1">
    <source>
        <dbReference type="SAM" id="MobiDB-lite"/>
    </source>
</evidence>
<dbReference type="AlphaFoldDB" id="A0A285QXK9"/>
<keyword evidence="2" id="KW-1133">Transmembrane helix</keyword>
<dbReference type="Proteomes" id="UP000219494">
    <property type="component" value="Unassembled WGS sequence"/>
</dbReference>
<evidence type="ECO:0000313" key="4">
    <source>
        <dbReference type="Proteomes" id="UP000219494"/>
    </source>
</evidence>
<keyword evidence="4" id="KW-1185">Reference proteome</keyword>
<dbReference type="RefSeq" id="WP_097063577.1">
    <property type="nucleotide sequence ID" value="NZ_OBMI01000002.1"/>
</dbReference>
<proteinExistence type="predicted"/>
<organism evidence="3 4">
    <name type="scientific">Sphingomonas guangdongensis</name>
    <dbReference type="NCBI Taxonomy" id="1141890"/>
    <lineage>
        <taxon>Bacteria</taxon>
        <taxon>Pseudomonadati</taxon>
        <taxon>Pseudomonadota</taxon>
        <taxon>Alphaproteobacteria</taxon>
        <taxon>Sphingomonadales</taxon>
        <taxon>Sphingomonadaceae</taxon>
        <taxon>Sphingomonas</taxon>
    </lineage>
</organism>
<sequence length="157" mass="16169">MTPPPPAASLVERLATRLRGGDWRVGAAIAAAIALVPAGVVAGATLAAIAQEDRTAARARAEAGGLARAAEQQRLARVLARPGIGATLEALARALPAEARLRRVARQGDGRLRVEVMTADPDRLRAALRREGATAALRDAGQQGGPGGLLVTLEERP</sequence>
<evidence type="ECO:0008006" key="5">
    <source>
        <dbReference type="Google" id="ProtNLM"/>
    </source>
</evidence>
<protein>
    <recommendedName>
        <fullName evidence="5">Type II secretion system (T2SS), protein M</fullName>
    </recommendedName>
</protein>
<feature type="transmembrane region" description="Helical" evidence="2">
    <location>
        <begin position="27"/>
        <end position="50"/>
    </location>
</feature>
<name>A0A285QXK9_9SPHN</name>
<dbReference type="EMBL" id="OBMI01000002">
    <property type="protein sequence ID" value="SOB86566.1"/>
    <property type="molecule type" value="Genomic_DNA"/>
</dbReference>
<evidence type="ECO:0000313" key="3">
    <source>
        <dbReference type="EMBL" id="SOB86566.1"/>
    </source>
</evidence>
<keyword evidence="2" id="KW-0472">Membrane</keyword>
<feature type="region of interest" description="Disordered" evidence="1">
    <location>
        <begin position="138"/>
        <end position="157"/>
    </location>
</feature>
<gene>
    <name evidence="3" type="ORF">SAMN06297144_1672</name>
</gene>